<dbReference type="GO" id="GO:0000976">
    <property type="term" value="F:transcription cis-regulatory region binding"/>
    <property type="evidence" value="ECO:0007669"/>
    <property type="project" value="TreeGrafter"/>
</dbReference>
<name>A0A0A3HRB8_9BACL</name>
<dbReference type="GO" id="GO:0006355">
    <property type="term" value="P:regulation of DNA-templated transcription"/>
    <property type="evidence" value="ECO:0007669"/>
    <property type="project" value="InterPro"/>
</dbReference>
<dbReference type="PANTHER" id="PTHR48111:SF26">
    <property type="entry name" value="STAGE 0 SPORULATION PROTEIN A HOMOLOG"/>
    <property type="match status" value="1"/>
</dbReference>
<dbReference type="FunFam" id="1.10.10.10:FF:000018">
    <property type="entry name" value="DNA-binding response regulator ResD"/>
    <property type="match status" value="1"/>
</dbReference>
<keyword evidence="3" id="KW-0902">Two-component regulatory system</keyword>
<dbReference type="InterPro" id="IPR001789">
    <property type="entry name" value="Sig_transdc_resp-reg_receiver"/>
</dbReference>
<dbReference type="Gene3D" id="3.40.50.2300">
    <property type="match status" value="1"/>
</dbReference>
<keyword evidence="4" id="KW-0805">Transcription regulation</keyword>
<feature type="domain" description="OmpR/PhoB-type" evidence="10">
    <location>
        <begin position="135"/>
        <end position="234"/>
    </location>
</feature>
<dbReference type="InterPro" id="IPR039420">
    <property type="entry name" value="WalR-like"/>
</dbReference>
<gene>
    <name evidence="11" type="ORF">CD33_12855</name>
</gene>
<dbReference type="RefSeq" id="WP_036201176.1">
    <property type="nucleotide sequence ID" value="NZ_AVCY01000004.1"/>
</dbReference>
<dbReference type="STRING" id="1384057.CD33_12855"/>
<evidence type="ECO:0000256" key="8">
    <source>
        <dbReference type="PROSITE-ProRule" id="PRU01091"/>
    </source>
</evidence>
<dbReference type="Pfam" id="PF00486">
    <property type="entry name" value="Trans_reg_C"/>
    <property type="match status" value="1"/>
</dbReference>
<evidence type="ECO:0000256" key="4">
    <source>
        <dbReference type="ARBA" id="ARBA00023015"/>
    </source>
</evidence>
<keyword evidence="6" id="KW-0804">Transcription</keyword>
<dbReference type="Pfam" id="PF00072">
    <property type="entry name" value="Response_reg"/>
    <property type="match status" value="1"/>
</dbReference>
<dbReference type="AlphaFoldDB" id="A0A0A3HRB8"/>
<feature type="DNA-binding region" description="OmpR/PhoB-type" evidence="8">
    <location>
        <begin position="135"/>
        <end position="234"/>
    </location>
</feature>
<evidence type="ECO:0000313" key="11">
    <source>
        <dbReference type="EMBL" id="KGR75156.1"/>
    </source>
</evidence>
<evidence type="ECO:0000256" key="7">
    <source>
        <dbReference type="PROSITE-ProRule" id="PRU00169"/>
    </source>
</evidence>
<keyword evidence="5 8" id="KW-0238">DNA-binding</keyword>
<comment type="caution">
    <text evidence="11">The sequence shown here is derived from an EMBL/GenBank/DDBJ whole genome shotgun (WGS) entry which is preliminary data.</text>
</comment>
<keyword evidence="2 7" id="KW-0597">Phosphoprotein</keyword>
<comment type="subcellular location">
    <subcellularLocation>
        <location evidence="1">Cytoplasm</location>
    </subcellularLocation>
</comment>
<dbReference type="CDD" id="cd00383">
    <property type="entry name" value="trans_reg_C"/>
    <property type="match status" value="1"/>
</dbReference>
<proteinExistence type="predicted"/>
<evidence type="ECO:0000313" key="12">
    <source>
        <dbReference type="Proteomes" id="UP000030408"/>
    </source>
</evidence>
<dbReference type="SUPFAM" id="SSF52172">
    <property type="entry name" value="CheY-like"/>
    <property type="match status" value="1"/>
</dbReference>
<reference evidence="11 12" key="1">
    <citation type="submission" date="2014-02" db="EMBL/GenBank/DDBJ databases">
        <title>Draft genome sequence of Lysinibacillus sinduriensis JCM 15800.</title>
        <authorList>
            <person name="Zhang F."/>
            <person name="Wang G."/>
            <person name="Zhang L."/>
        </authorList>
    </citation>
    <scope>NUCLEOTIDE SEQUENCE [LARGE SCALE GENOMIC DNA]</scope>
    <source>
        <strain evidence="11 12">JCM 15800</strain>
    </source>
</reference>
<accession>A0A0A3HRB8</accession>
<feature type="modified residue" description="4-aspartylphosphate" evidence="7">
    <location>
        <position position="53"/>
    </location>
</feature>
<dbReference type="Proteomes" id="UP000030408">
    <property type="component" value="Unassembled WGS sequence"/>
</dbReference>
<dbReference type="PROSITE" id="PS51755">
    <property type="entry name" value="OMPR_PHOB"/>
    <property type="match status" value="1"/>
</dbReference>
<dbReference type="eggNOG" id="COG0745">
    <property type="taxonomic scope" value="Bacteria"/>
</dbReference>
<dbReference type="SMART" id="SM00448">
    <property type="entry name" value="REC"/>
    <property type="match status" value="1"/>
</dbReference>
<evidence type="ECO:0000259" key="9">
    <source>
        <dbReference type="PROSITE" id="PS50110"/>
    </source>
</evidence>
<dbReference type="InterPro" id="IPR036388">
    <property type="entry name" value="WH-like_DNA-bd_sf"/>
</dbReference>
<sequence length="235" mass="26878">MKHRIMIVEDDLAISDMVHESLAKEGYEVIVAYDGEEALQLFDSQRIDLILLDLMLPKMAGMECLKVIRAKSMVPILIMSAKGEDVDKALGLGFGADDYLSKPFSLIELKARVQAILRRQIHYTSAKYSGAADREEIIKVGDLVIDLNSYSVRKADKELNLTAKEFNILKLFMAKPNHVYTKSHLYQRVWQEEYYGDENVINVHIRRLREKIEDNPSAPKYIKTVWGIGYKLGEV</sequence>
<feature type="domain" description="Response regulatory" evidence="9">
    <location>
        <begin position="4"/>
        <end position="117"/>
    </location>
</feature>
<dbReference type="InterPro" id="IPR011006">
    <property type="entry name" value="CheY-like_superfamily"/>
</dbReference>
<evidence type="ECO:0000256" key="1">
    <source>
        <dbReference type="ARBA" id="ARBA00004496"/>
    </source>
</evidence>
<dbReference type="PROSITE" id="PS50110">
    <property type="entry name" value="RESPONSE_REGULATORY"/>
    <property type="match status" value="1"/>
</dbReference>
<evidence type="ECO:0000256" key="3">
    <source>
        <dbReference type="ARBA" id="ARBA00023012"/>
    </source>
</evidence>
<evidence type="ECO:0000256" key="6">
    <source>
        <dbReference type="ARBA" id="ARBA00023163"/>
    </source>
</evidence>
<dbReference type="SMART" id="SM00862">
    <property type="entry name" value="Trans_reg_C"/>
    <property type="match status" value="1"/>
</dbReference>
<evidence type="ECO:0000256" key="2">
    <source>
        <dbReference type="ARBA" id="ARBA00022553"/>
    </source>
</evidence>
<evidence type="ECO:0000256" key="5">
    <source>
        <dbReference type="ARBA" id="ARBA00023125"/>
    </source>
</evidence>
<dbReference type="GO" id="GO:0005829">
    <property type="term" value="C:cytosol"/>
    <property type="evidence" value="ECO:0007669"/>
    <property type="project" value="TreeGrafter"/>
</dbReference>
<protein>
    <submittedName>
        <fullName evidence="11">PhoP family transcriptional regulator</fullName>
    </submittedName>
</protein>
<evidence type="ECO:0000259" key="10">
    <source>
        <dbReference type="PROSITE" id="PS51755"/>
    </source>
</evidence>
<dbReference type="Gene3D" id="6.10.250.690">
    <property type="match status" value="1"/>
</dbReference>
<dbReference type="EMBL" id="JPVO01000052">
    <property type="protein sequence ID" value="KGR75156.1"/>
    <property type="molecule type" value="Genomic_DNA"/>
</dbReference>
<dbReference type="PANTHER" id="PTHR48111">
    <property type="entry name" value="REGULATOR OF RPOS"/>
    <property type="match status" value="1"/>
</dbReference>
<keyword evidence="12" id="KW-1185">Reference proteome</keyword>
<dbReference type="GO" id="GO:0000156">
    <property type="term" value="F:phosphorelay response regulator activity"/>
    <property type="evidence" value="ECO:0007669"/>
    <property type="project" value="TreeGrafter"/>
</dbReference>
<dbReference type="FunFam" id="3.40.50.2300:FF:000001">
    <property type="entry name" value="DNA-binding response regulator PhoB"/>
    <property type="match status" value="1"/>
</dbReference>
<organism evidence="11 12">
    <name type="scientific">Ureibacillus sinduriensis BLB-1 = JCM 15800</name>
    <dbReference type="NCBI Taxonomy" id="1384057"/>
    <lineage>
        <taxon>Bacteria</taxon>
        <taxon>Bacillati</taxon>
        <taxon>Bacillota</taxon>
        <taxon>Bacilli</taxon>
        <taxon>Bacillales</taxon>
        <taxon>Caryophanaceae</taxon>
        <taxon>Ureibacillus</taxon>
    </lineage>
</organism>
<dbReference type="InterPro" id="IPR001867">
    <property type="entry name" value="OmpR/PhoB-type_DNA-bd"/>
</dbReference>
<dbReference type="Gene3D" id="1.10.10.10">
    <property type="entry name" value="Winged helix-like DNA-binding domain superfamily/Winged helix DNA-binding domain"/>
    <property type="match status" value="1"/>
</dbReference>
<dbReference type="GO" id="GO:0032993">
    <property type="term" value="C:protein-DNA complex"/>
    <property type="evidence" value="ECO:0007669"/>
    <property type="project" value="TreeGrafter"/>
</dbReference>